<evidence type="ECO:0000313" key="3">
    <source>
        <dbReference type="Proteomes" id="UP000031443"/>
    </source>
</evidence>
<proteinExistence type="predicted"/>
<reference evidence="3" key="1">
    <citation type="journal article" date="2013" name="Nat. Genet.">
        <title>The draft genomes of soft-shell turtle and green sea turtle yield insights into the development and evolution of the turtle-specific body plan.</title>
        <authorList>
            <person name="Wang Z."/>
            <person name="Pascual-Anaya J."/>
            <person name="Zadissa A."/>
            <person name="Li W."/>
            <person name="Niimura Y."/>
            <person name="Huang Z."/>
            <person name="Li C."/>
            <person name="White S."/>
            <person name="Xiong Z."/>
            <person name="Fang D."/>
            <person name="Wang B."/>
            <person name="Ming Y."/>
            <person name="Chen Y."/>
            <person name="Zheng Y."/>
            <person name="Kuraku S."/>
            <person name="Pignatelli M."/>
            <person name="Herrero J."/>
            <person name="Beal K."/>
            <person name="Nozawa M."/>
            <person name="Li Q."/>
            <person name="Wang J."/>
            <person name="Zhang H."/>
            <person name="Yu L."/>
            <person name="Shigenobu S."/>
            <person name="Wang J."/>
            <person name="Liu J."/>
            <person name="Flicek P."/>
            <person name="Searle S."/>
            <person name="Wang J."/>
            <person name="Kuratani S."/>
            <person name="Yin Y."/>
            <person name="Aken B."/>
            <person name="Zhang G."/>
            <person name="Irie N."/>
        </authorList>
    </citation>
    <scope>NUCLEOTIDE SEQUENCE [LARGE SCALE GENOMIC DNA]</scope>
</reference>
<feature type="region of interest" description="Disordered" evidence="1">
    <location>
        <begin position="1"/>
        <end position="25"/>
    </location>
</feature>
<dbReference type="AlphaFoldDB" id="M7BQ49"/>
<organism evidence="2 3">
    <name type="scientific">Chelonia mydas</name>
    <name type="common">Green sea-turtle</name>
    <name type="synonym">Chelonia agassizi</name>
    <dbReference type="NCBI Taxonomy" id="8469"/>
    <lineage>
        <taxon>Eukaryota</taxon>
        <taxon>Metazoa</taxon>
        <taxon>Chordata</taxon>
        <taxon>Craniata</taxon>
        <taxon>Vertebrata</taxon>
        <taxon>Euteleostomi</taxon>
        <taxon>Archelosauria</taxon>
        <taxon>Testudinata</taxon>
        <taxon>Testudines</taxon>
        <taxon>Cryptodira</taxon>
        <taxon>Durocryptodira</taxon>
        <taxon>Americhelydia</taxon>
        <taxon>Chelonioidea</taxon>
        <taxon>Cheloniidae</taxon>
        <taxon>Chelonia</taxon>
    </lineage>
</organism>
<evidence type="ECO:0000256" key="1">
    <source>
        <dbReference type="SAM" id="MobiDB-lite"/>
    </source>
</evidence>
<keyword evidence="3" id="KW-1185">Reference proteome</keyword>
<evidence type="ECO:0000313" key="2">
    <source>
        <dbReference type="EMBL" id="EMP37810.1"/>
    </source>
</evidence>
<protein>
    <submittedName>
        <fullName evidence="2">Uncharacterized protein</fullName>
    </submittedName>
</protein>
<dbReference type="Proteomes" id="UP000031443">
    <property type="component" value="Unassembled WGS sequence"/>
</dbReference>
<name>M7BQ49_CHEMY</name>
<accession>M7BQ49</accession>
<dbReference type="EMBL" id="KB521250">
    <property type="protein sequence ID" value="EMP37810.1"/>
    <property type="molecule type" value="Genomic_DNA"/>
</dbReference>
<feature type="compositionally biased region" description="Basic and acidic residues" evidence="1">
    <location>
        <begin position="10"/>
        <end position="23"/>
    </location>
</feature>
<gene>
    <name evidence="2" type="ORF">UY3_05094</name>
</gene>
<sequence length="113" mass="12816">MGLVCGQENPGERTVRCPTREHQPSGNLSLQRKVRRCRRARRWLRAGESPWILPRAGSRFALRPQAERDVCALQGWARSQGHVPLTSWQTTSKCFLNGSMMLCGLRSPCIRSL</sequence>